<sequence length="184" mass="19338">MDVYTAGMLALFVIALVPLLPTEVALIGMGVAAAQQEWSLIPVVLVAAVGCLLSDQFLYALARRGGPPVLDRLGNRRGVRTGLDWLTRQSESHARPMLIVARWLPSGGTVGALLAGSLRWPPRTFLTASAIGVTLWSGYTALLGYLGGQLIQEPGLSLLLSLGVALLLGTGASLALRTRISTPV</sequence>
<evidence type="ECO:0000259" key="8">
    <source>
        <dbReference type="Pfam" id="PF09335"/>
    </source>
</evidence>
<dbReference type="GO" id="GO:0005886">
    <property type="term" value="C:plasma membrane"/>
    <property type="evidence" value="ECO:0007669"/>
    <property type="project" value="UniProtKB-SubCell"/>
</dbReference>
<evidence type="ECO:0000256" key="6">
    <source>
        <dbReference type="ARBA" id="ARBA00023136"/>
    </source>
</evidence>
<organism evidence="9 10">
    <name type="scientific">Amycolatopsis marina</name>
    <dbReference type="NCBI Taxonomy" id="490629"/>
    <lineage>
        <taxon>Bacteria</taxon>
        <taxon>Bacillati</taxon>
        <taxon>Actinomycetota</taxon>
        <taxon>Actinomycetes</taxon>
        <taxon>Pseudonocardiales</taxon>
        <taxon>Pseudonocardiaceae</taxon>
        <taxon>Amycolatopsis</taxon>
    </lineage>
</organism>
<evidence type="ECO:0000256" key="7">
    <source>
        <dbReference type="SAM" id="Phobius"/>
    </source>
</evidence>
<name>A0A1I0V534_9PSEU</name>
<feature type="transmembrane region" description="Helical" evidence="7">
    <location>
        <begin position="158"/>
        <end position="176"/>
    </location>
</feature>
<keyword evidence="4 7" id="KW-0812">Transmembrane</keyword>
<keyword evidence="3" id="KW-1003">Cell membrane</keyword>
<feature type="domain" description="VTT" evidence="8">
    <location>
        <begin position="20"/>
        <end position="145"/>
    </location>
</feature>
<evidence type="ECO:0000256" key="2">
    <source>
        <dbReference type="ARBA" id="ARBA00010792"/>
    </source>
</evidence>
<dbReference type="EMBL" id="FOKG01000001">
    <property type="protein sequence ID" value="SFA71445.1"/>
    <property type="molecule type" value="Genomic_DNA"/>
</dbReference>
<feature type="transmembrane region" description="Helical" evidence="7">
    <location>
        <begin position="42"/>
        <end position="62"/>
    </location>
</feature>
<dbReference type="InterPro" id="IPR032816">
    <property type="entry name" value="VTT_dom"/>
</dbReference>
<protein>
    <submittedName>
        <fullName evidence="9">Membrane protein DedA, SNARE-associated domain</fullName>
    </submittedName>
</protein>
<accession>A0A1I0V534</accession>
<comment type="subcellular location">
    <subcellularLocation>
        <location evidence="1">Cell membrane</location>
        <topology evidence="1">Multi-pass membrane protein</topology>
    </subcellularLocation>
</comment>
<dbReference type="RefSeq" id="WP_091667655.1">
    <property type="nucleotide sequence ID" value="NZ_FOKG01000001.1"/>
</dbReference>
<evidence type="ECO:0000313" key="10">
    <source>
        <dbReference type="Proteomes" id="UP000243799"/>
    </source>
</evidence>
<evidence type="ECO:0000256" key="5">
    <source>
        <dbReference type="ARBA" id="ARBA00022989"/>
    </source>
</evidence>
<evidence type="ECO:0000256" key="4">
    <source>
        <dbReference type="ARBA" id="ARBA00022692"/>
    </source>
</evidence>
<dbReference type="Pfam" id="PF09335">
    <property type="entry name" value="VTT_dom"/>
    <property type="match status" value="1"/>
</dbReference>
<dbReference type="PANTHER" id="PTHR42709">
    <property type="entry name" value="ALKALINE PHOSPHATASE LIKE PROTEIN"/>
    <property type="match status" value="1"/>
</dbReference>
<keyword evidence="6 7" id="KW-0472">Membrane</keyword>
<proteinExistence type="inferred from homology"/>
<dbReference type="AlphaFoldDB" id="A0A1I0V534"/>
<evidence type="ECO:0000256" key="1">
    <source>
        <dbReference type="ARBA" id="ARBA00004651"/>
    </source>
</evidence>
<evidence type="ECO:0000256" key="3">
    <source>
        <dbReference type="ARBA" id="ARBA00022475"/>
    </source>
</evidence>
<reference evidence="10" key="1">
    <citation type="submission" date="2016-10" db="EMBL/GenBank/DDBJ databases">
        <authorList>
            <person name="Varghese N."/>
            <person name="Submissions S."/>
        </authorList>
    </citation>
    <scope>NUCLEOTIDE SEQUENCE [LARGE SCALE GENOMIC DNA]</scope>
    <source>
        <strain evidence="10">CGMCC 4.3568</strain>
    </source>
</reference>
<keyword evidence="5 7" id="KW-1133">Transmembrane helix</keyword>
<dbReference type="InterPro" id="IPR051311">
    <property type="entry name" value="DedA_domain"/>
</dbReference>
<feature type="transmembrane region" description="Helical" evidence="7">
    <location>
        <begin position="125"/>
        <end position="146"/>
    </location>
</feature>
<dbReference type="Proteomes" id="UP000243799">
    <property type="component" value="Unassembled WGS sequence"/>
</dbReference>
<dbReference type="PANTHER" id="PTHR42709:SF6">
    <property type="entry name" value="UNDECAPRENYL PHOSPHATE TRANSPORTER A"/>
    <property type="match status" value="1"/>
</dbReference>
<comment type="similarity">
    <text evidence="2">Belongs to the DedA family.</text>
</comment>
<dbReference type="OrthoDB" id="3693767at2"/>
<gene>
    <name evidence="9" type="ORF">SAMN05216266_10111</name>
</gene>
<keyword evidence="10" id="KW-1185">Reference proteome</keyword>
<evidence type="ECO:0000313" key="9">
    <source>
        <dbReference type="EMBL" id="SFA71445.1"/>
    </source>
</evidence>